<reference evidence="3 4" key="1">
    <citation type="submission" date="2016-07" db="EMBL/GenBank/DDBJ databases">
        <title>Multiple horizontal gene transfer events from other fungi enriched the ability of initially mycotrophic Trichoderma (Ascomycota) to feed on dead plant biomass.</title>
        <authorList>
            <consortium name="DOE Joint Genome Institute"/>
            <person name="Aerts A."/>
            <person name="Atanasova L."/>
            <person name="Chenthamara K."/>
            <person name="Zhang J."/>
            <person name="Grujic M."/>
            <person name="Henrissat B."/>
            <person name="Kuo A."/>
            <person name="Salamov A."/>
            <person name="Lipzen A."/>
            <person name="Labutti K."/>
            <person name="Barry K."/>
            <person name="Miao Y."/>
            <person name="Rahimi M.J."/>
            <person name="Shen Q."/>
            <person name="Grigoriev I.V."/>
            <person name="Kubicek C.P."/>
            <person name="Druzhinina I.S."/>
        </authorList>
    </citation>
    <scope>NUCLEOTIDE SEQUENCE [LARGE SCALE GENOMIC DNA]</scope>
    <source>
        <strain evidence="3 4">ATCC 18648</strain>
    </source>
</reference>
<protein>
    <submittedName>
        <fullName evidence="3">Uncharacterized protein</fullName>
    </submittedName>
</protein>
<evidence type="ECO:0000256" key="1">
    <source>
        <dbReference type="SAM" id="MobiDB-lite"/>
    </source>
</evidence>
<organism evidence="3 4">
    <name type="scientific">Trichoderma longibrachiatum ATCC 18648</name>
    <dbReference type="NCBI Taxonomy" id="983965"/>
    <lineage>
        <taxon>Eukaryota</taxon>
        <taxon>Fungi</taxon>
        <taxon>Dikarya</taxon>
        <taxon>Ascomycota</taxon>
        <taxon>Pezizomycotina</taxon>
        <taxon>Sordariomycetes</taxon>
        <taxon>Hypocreomycetidae</taxon>
        <taxon>Hypocreales</taxon>
        <taxon>Hypocreaceae</taxon>
        <taxon>Trichoderma</taxon>
    </lineage>
</organism>
<gene>
    <name evidence="3" type="ORF">M440DRAFT_314017</name>
</gene>
<feature type="region of interest" description="Disordered" evidence="1">
    <location>
        <begin position="1"/>
        <end position="23"/>
    </location>
</feature>
<keyword evidence="4" id="KW-1185">Reference proteome</keyword>
<accession>A0A2T4C3J6</accession>
<keyword evidence="2" id="KW-1133">Transmembrane helix</keyword>
<feature type="compositionally biased region" description="Basic and acidic residues" evidence="1">
    <location>
        <begin position="1"/>
        <end position="18"/>
    </location>
</feature>
<feature type="transmembrane region" description="Helical" evidence="2">
    <location>
        <begin position="43"/>
        <end position="61"/>
    </location>
</feature>
<keyword evidence="2" id="KW-0812">Transmembrane</keyword>
<evidence type="ECO:0000256" key="2">
    <source>
        <dbReference type="SAM" id="Phobius"/>
    </source>
</evidence>
<name>A0A2T4C3J6_TRILO</name>
<sequence length="68" mass="7369">MNSDLEEMRRRRNADLDSRGGGNGGLYGWAGLKHEVQAFSLPGVYHSLLLFLSISAFVVACDDGKRGG</sequence>
<dbReference type="EMBL" id="KZ679132">
    <property type="protein sequence ID" value="PTB76105.1"/>
    <property type="molecule type" value="Genomic_DNA"/>
</dbReference>
<proteinExistence type="predicted"/>
<keyword evidence="2" id="KW-0472">Membrane</keyword>
<evidence type="ECO:0000313" key="4">
    <source>
        <dbReference type="Proteomes" id="UP000240760"/>
    </source>
</evidence>
<evidence type="ECO:0000313" key="3">
    <source>
        <dbReference type="EMBL" id="PTB76105.1"/>
    </source>
</evidence>
<dbReference type="AlphaFoldDB" id="A0A2T4C3J6"/>
<dbReference type="Proteomes" id="UP000240760">
    <property type="component" value="Unassembled WGS sequence"/>
</dbReference>